<dbReference type="EMBL" id="UYYF01004459">
    <property type="protein sequence ID" value="VDN04343.1"/>
    <property type="molecule type" value="Genomic_DNA"/>
</dbReference>
<evidence type="ECO:0000256" key="1">
    <source>
        <dbReference type="ARBA" id="ARBA00004141"/>
    </source>
</evidence>
<name>A0A0N5D252_THECL</name>
<keyword evidence="4 5" id="KW-0472">Membrane</keyword>
<gene>
    <name evidence="6" type="ORF">TCLT_LOCUS6937</name>
</gene>
<evidence type="ECO:0000313" key="6">
    <source>
        <dbReference type="EMBL" id="VDN04343.1"/>
    </source>
</evidence>
<feature type="transmembrane region" description="Helical" evidence="5">
    <location>
        <begin position="76"/>
        <end position="97"/>
    </location>
</feature>
<feature type="transmembrane region" description="Helical" evidence="5">
    <location>
        <begin position="158"/>
        <end position="176"/>
    </location>
</feature>
<dbReference type="GO" id="GO:0015267">
    <property type="term" value="F:channel activity"/>
    <property type="evidence" value="ECO:0007669"/>
    <property type="project" value="TreeGrafter"/>
</dbReference>
<dbReference type="PANTHER" id="PTHR21191">
    <property type="entry name" value="AQUAPORIN"/>
    <property type="match status" value="1"/>
</dbReference>
<evidence type="ECO:0000313" key="8">
    <source>
        <dbReference type="WBParaSite" id="TCLT_0000694801-mRNA-1"/>
    </source>
</evidence>
<evidence type="ECO:0000313" key="7">
    <source>
        <dbReference type="Proteomes" id="UP000276776"/>
    </source>
</evidence>
<dbReference type="Gene3D" id="1.20.1080.10">
    <property type="entry name" value="Glycerol uptake facilitator protein"/>
    <property type="match status" value="1"/>
</dbReference>
<dbReference type="InterPro" id="IPR023271">
    <property type="entry name" value="Aquaporin-like"/>
</dbReference>
<reference evidence="6 7" key="2">
    <citation type="submission" date="2018-11" db="EMBL/GenBank/DDBJ databases">
        <authorList>
            <consortium name="Pathogen Informatics"/>
        </authorList>
    </citation>
    <scope>NUCLEOTIDE SEQUENCE [LARGE SCALE GENOMIC DNA]</scope>
</reference>
<organism evidence="8">
    <name type="scientific">Thelazia callipaeda</name>
    <name type="common">Oriental eyeworm</name>
    <name type="synonym">Parasitic nematode</name>
    <dbReference type="NCBI Taxonomy" id="103827"/>
    <lineage>
        <taxon>Eukaryota</taxon>
        <taxon>Metazoa</taxon>
        <taxon>Ecdysozoa</taxon>
        <taxon>Nematoda</taxon>
        <taxon>Chromadorea</taxon>
        <taxon>Rhabditida</taxon>
        <taxon>Spirurina</taxon>
        <taxon>Spiruromorpha</taxon>
        <taxon>Thelazioidea</taxon>
        <taxon>Thelaziidae</taxon>
        <taxon>Thelazia</taxon>
    </lineage>
</organism>
<dbReference type="SUPFAM" id="SSF81338">
    <property type="entry name" value="Aquaporin-like"/>
    <property type="match status" value="1"/>
</dbReference>
<dbReference type="OrthoDB" id="1580043at2759"/>
<dbReference type="GO" id="GO:0016020">
    <property type="term" value="C:membrane"/>
    <property type="evidence" value="ECO:0007669"/>
    <property type="project" value="UniProtKB-SubCell"/>
</dbReference>
<dbReference type="WBParaSite" id="TCLT_0000694801-mRNA-1">
    <property type="protein sequence ID" value="TCLT_0000694801-mRNA-1"/>
    <property type="gene ID" value="TCLT_0000694801"/>
</dbReference>
<dbReference type="OMA" id="VIEIANC"/>
<dbReference type="PANTHER" id="PTHR21191:SF15">
    <property type="entry name" value="AQUAPORIN"/>
    <property type="match status" value="1"/>
</dbReference>
<protein>
    <submittedName>
        <fullName evidence="8">Aquaporin</fullName>
    </submittedName>
</protein>
<keyword evidence="3 5" id="KW-1133">Transmembrane helix</keyword>
<evidence type="ECO:0000256" key="4">
    <source>
        <dbReference type="ARBA" id="ARBA00023136"/>
    </source>
</evidence>
<keyword evidence="7" id="KW-1185">Reference proteome</keyword>
<accession>A0A0N5D252</accession>
<sequence length="242" mass="27453">MRVWIASLLFYLFVFTVCELLRLVINRWFAPRLPRLTTGLLLEITVIEIANCLFLRDAIAHPCPLVITASRKRSTLNRMFIIFVVQLSAAYLSHFLARTFWRFNLHHAHNELLNADYCEADLTVALTVGATIEGLATFCTKAVEYIANEWYVDSNAQMLITCLFAGFMTSVGINYTGMYANPIVAWACTFNCEGITHFGHLIVYWLSPLIGWYLADIIFGDQQSIPAHISDDGSESKKLKSR</sequence>
<evidence type="ECO:0000256" key="2">
    <source>
        <dbReference type="ARBA" id="ARBA00022692"/>
    </source>
</evidence>
<comment type="subcellular location">
    <subcellularLocation>
        <location evidence="1">Membrane</location>
        <topology evidence="1">Multi-pass membrane protein</topology>
    </subcellularLocation>
</comment>
<dbReference type="PIRSF" id="PIRSF017529">
    <property type="entry name" value="Aquaporin_11/12"/>
    <property type="match status" value="1"/>
</dbReference>
<dbReference type="STRING" id="103827.A0A0N5D252"/>
<dbReference type="AlphaFoldDB" id="A0A0N5D252"/>
<dbReference type="InterPro" id="IPR051883">
    <property type="entry name" value="AQP11/12_channel"/>
</dbReference>
<evidence type="ECO:0000256" key="3">
    <source>
        <dbReference type="ARBA" id="ARBA00022989"/>
    </source>
</evidence>
<dbReference type="Proteomes" id="UP000276776">
    <property type="component" value="Unassembled WGS sequence"/>
</dbReference>
<reference evidence="8" key="1">
    <citation type="submission" date="2016-04" db="UniProtKB">
        <authorList>
            <consortium name="WormBaseParasite"/>
        </authorList>
    </citation>
    <scope>IDENTIFICATION</scope>
</reference>
<dbReference type="GO" id="GO:0005737">
    <property type="term" value="C:cytoplasm"/>
    <property type="evidence" value="ECO:0007669"/>
    <property type="project" value="TreeGrafter"/>
</dbReference>
<keyword evidence="2 5" id="KW-0812">Transmembrane</keyword>
<dbReference type="InterPro" id="IPR016697">
    <property type="entry name" value="Aquaporin_11/12"/>
</dbReference>
<evidence type="ECO:0000256" key="5">
    <source>
        <dbReference type="SAM" id="Phobius"/>
    </source>
</evidence>
<proteinExistence type="predicted"/>